<comment type="caution">
    <text evidence="4">The sequence shown here is derived from an EMBL/GenBank/DDBJ whole genome shotgun (WGS) entry which is preliminary data.</text>
</comment>
<evidence type="ECO:0000313" key="4">
    <source>
        <dbReference type="EMBL" id="NEU04318.1"/>
    </source>
</evidence>
<dbReference type="InterPro" id="IPR011611">
    <property type="entry name" value="PfkB_dom"/>
</dbReference>
<dbReference type="InterPro" id="IPR029056">
    <property type="entry name" value="Ribokinase-like"/>
</dbReference>
<name>A0A6M0H265_9CLOT</name>
<keyword evidence="1" id="KW-0808">Transferase</keyword>
<proteinExistence type="predicted"/>
<keyword evidence="2 4" id="KW-0418">Kinase</keyword>
<dbReference type="PANTHER" id="PTHR10584">
    <property type="entry name" value="SUGAR KINASE"/>
    <property type="match status" value="1"/>
</dbReference>
<dbReference type="AlphaFoldDB" id="A0A6M0H265"/>
<gene>
    <name evidence="4" type="ORF">G3M99_05455</name>
</gene>
<evidence type="ECO:0000259" key="3">
    <source>
        <dbReference type="Pfam" id="PF00294"/>
    </source>
</evidence>
<keyword evidence="5" id="KW-1185">Reference proteome</keyword>
<evidence type="ECO:0000256" key="2">
    <source>
        <dbReference type="ARBA" id="ARBA00022777"/>
    </source>
</evidence>
<dbReference type="GO" id="GO:0016301">
    <property type="term" value="F:kinase activity"/>
    <property type="evidence" value="ECO:0007669"/>
    <property type="project" value="UniProtKB-KW"/>
</dbReference>
<dbReference type="Gene3D" id="3.40.1190.20">
    <property type="match status" value="1"/>
</dbReference>
<dbReference type="RefSeq" id="WP_199869482.1">
    <property type="nucleotide sequence ID" value="NZ_JAAGPU010000007.1"/>
</dbReference>
<sequence>MGKDNNSYVLVLGMSIIDILGFCGNKYKACDSIPGNIKISFGGVCRNIAENLARVGVDTQFISVIGDDKNGKDIIEHSKQIGYCMENSLMLENSSTPTYMAVLNEHGEMVSAVVDMESANKLDSKFIDSKADVIRNSEYTVLDSDNPELLKYILETFKGETKFILDPISSAKAANIKHLIPYFHTIKPNRLEAEALCGFKIKNMEDAKRAGKFLLNQGVENVFISLDVDGVYYCNNNCCGLVKSEQVEVKNVTGAGDSFVSGIAYGYMNNLSMDEIVKVAIAMSVITIRHEETINPNMSMELVEKTIKELQWI</sequence>
<dbReference type="InterPro" id="IPR002173">
    <property type="entry name" value="Carboh/pur_kinase_PfkB_CS"/>
</dbReference>
<dbReference type="Pfam" id="PF00294">
    <property type="entry name" value="PfkB"/>
    <property type="match status" value="1"/>
</dbReference>
<dbReference type="EMBL" id="JAAGPU010000007">
    <property type="protein sequence ID" value="NEU04318.1"/>
    <property type="molecule type" value="Genomic_DNA"/>
</dbReference>
<dbReference type="PROSITE" id="PS00584">
    <property type="entry name" value="PFKB_KINASES_2"/>
    <property type="match status" value="1"/>
</dbReference>
<dbReference type="SUPFAM" id="SSF53613">
    <property type="entry name" value="Ribokinase-like"/>
    <property type="match status" value="1"/>
</dbReference>
<dbReference type="CDD" id="cd01941">
    <property type="entry name" value="YeiC_kinase_like"/>
    <property type="match status" value="1"/>
</dbReference>
<organism evidence="4 5">
    <name type="scientific">Clostridium senegalense</name>
    <dbReference type="NCBI Taxonomy" id="1465809"/>
    <lineage>
        <taxon>Bacteria</taxon>
        <taxon>Bacillati</taxon>
        <taxon>Bacillota</taxon>
        <taxon>Clostridia</taxon>
        <taxon>Eubacteriales</taxon>
        <taxon>Clostridiaceae</taxon>
        <taxon>Clostridium</taxon>
    </lineage>
</organism>
<dbReference type="PANTHER" id="PTHR10584:SF166">
    <property type="entry name" value="RIBOKINASE"/>
    <property type="match status" value="1"/>
</dbReference>
<evidence type="ECO:0000256" key="1">
    <source>
        <dbReference type="ARBA" id="ARBA00022679"/>
    </source>
</evidence>
<protein>
    <submittedName>
        <fullName evidence="4">Kinase</fullName>
    </submittedName>
</protein>
<evidence type="ECO:0000313" key="5">
    <source>
        <dbReference type="Proteomes" id="UP000481872"/>
    </source>
</evidence>
<accession>A0A6M0H265</accession>
<dbReference type="Proteomes" id="UP000481872">
    <property type="component" value="Unassembled WGS sequence"/>
</dbReference>
<feature type="domain" description="Carbohydrate kinase PfkB" evidence="3">
    <location>
        <begin position="8"/>
        <end position="297"/>
    </location>
</feature>
<reference evidence="4 5" key="1">
    <citation type="submission" date="2020-02" db="EMBL/GenBank/DDBJ databases">
        <title>Genome assembly of a novel Clostridium senegalense strain.</title>
        <authorList>
            <person name="Gupta T.B."/>
            <person name="Jauregui R."/>
            <person name="Maclean P."/>
            <person name="Nawarathana A."/>
            <person name="Brightwell G."/>
        </authorList>
    </citation>
    <scope>NUCLEOTIDE SEQUENCE [LARGE SCALE GENOMIC DNA]</scope>
    <source>
        <strain evidence="4 5">AGRFS4</strain>
    </source>
</reference>